<dbReference type="PROSITE" id="PS00444">
    <property type="entry name" value="POLYPRENYL_SYNTHASE_2"/>
    <property type="match status" value="1"/>
</dbReference>
<dbReference type="Pfam" id="PF00348">
    <property type="entry name" value="polyprenyl_synt"/>
    <property type="match status" value="1"/>
</dbReference>
<gene>
    <name evidence="4" type="ORF">Asi02nite_71150</name>
</gene>
<reference evidence="4 5" key="1">
    <citation type="submission" date="2021-01" db="EMBL/GenBank/DDBJ databases">
        <title>Whole genome shotgun sequence of Asanoa siamensis NBRC 107932.</title>
        <authorList>
            <person name="Komaki H."/>
            <person name="Tamura T."/>
        </authorList>
    </citation>
    <scope>NUCLEOTIDE SEQUENCE [LARGE SCALE GENOMIC DNA]</scope>
    <source>
        <strain evidence="4 5">NBRC 107932</strain>
    </source>
</reference>
<dbReference type="PANTHER" id="PTHR12001:SF71">
    <property type="entry name" value="(2E,6E)-FARNESYL DIPHOSPHATE SYNTHASE"/>
    <property type="match status" value="1"/>
</dbReference>
<keyword evidence="3" id="KW-0808">Transferase</keyword>
<dbReference type="SFLD" id="SFLDS00005">
    <property type="entry name" value="Isoprenoid_Synthase_Type_I"/>
    <property type="match status" value="1"/>
</dbReference>
<evidence type="ECO:0000256" key="1">
    <source>
        <dbReference type="ARBA" id="ARBA00022723"/>
    </source>
</evidence>
<accession>A0ABQ4D231</accession>
<protein>
    <submittedName>
        <fullName evidence="4">Dimethylallyltransferase</fullName>
    </submittedName>
</protein>
<comment type="similarity">
    <text evidence="3">Belongs to the FPP/GGPP synthase family.</text>
</comment>
<dbReference type="PANTHER" id="PTHR12001">
    <property type="entry name" value="GERANYLGERANYL PYROPHOSPHATE SYNTHASE"/>
    <property type="match status" value="1"/>
</dbReference>
<dbReference type="InterPro" id="IPR000092">
    <property type="entry name" value="Polyprenyl_synt"/>
</dbReference>
<dbReference type="CDD" id="cd00685">
    <property type="entry name" value="Trans_IPPS_HT"/>
    <property type="match status" value="1"/>
</dbReference>
<sequence length="358" mass="37523">MTVTLGNRSAIPAPRRGSGVFERARTVTEPALRSAVDSLPPVTRRAVGYHFGWWDSQGNDRPGTAGKALRPALTLVAAEAVGGTPVGMAAVAAVPAAIPAAVAVELVHNFTLLHDDVLDGDGLRRHRPTVWKTFGTGAAILAGDALLALAFDVLAAAAHPAAPTAARMLGATVGQLVEGQADDVTFDRRDDVSLDECIRMARRKTGSLLECAAGLGGLFGGGTPAQIAALRGYGAELGLAFQLTDDLLGIWGGADATGKPAHSDLRHRKRSLPVVAALAAGSPSAAWITEAYAAKHELSDVEVGELADSLEADGWQDWCRTEAQRHVRAALDQLEPGITAERRQDLRTIARLVGDRDR</sequence>
<organism evidence="4 5">
    <name type="scientific">Asanoa siamensis</name>
    <dbReference type="NCBI Taxonomy" id="926357"/>
    <lineage>
        <taxon>Bacteria</taxon>
        <taxon>Bacillati</taxon>
        <taxon>Actinomycetota</taxon>
        <taxon>Actinomycetes</taxon>
        <taxon>Micromonosporales</taxon>
        <taxon>Micromonosporaceae</taxon>
        <taxon>Asanoa</taxon>
    </lineage>
</organism>
<keyword evidence="1" id="KW-0479">Metal-binding</keyword>
<keyword evidence="2" id="KW-0460">Magnesium</keyword>
<dbReference type="RefSeq" id="WP_239127492.1">
    <property type="nucleotide sequence ID" value="NZ_BONE01000096.1"/>
</dbReference>
<name>A0ABQ4D231_9ACTN</name>
<keyword evidence="5" id="KW-1185">Reference proteome</keyword>
<evidence type="ECO:0000256" key="2">
    <source>
        <dbReference type="ARBA" id="ARBA00022842"/>
    </source>
</evidence>
<dbReference type="SUPFAM" id="SSF48576">
    <property type="entry name" value="Terpenoid synthases"/>
    <property type="match status" value="1"/>
</dbReference>
<evidence type="ECO:0000256" key="3">
    <source>
        <dbReference type="RuleBase" id="RU004466"/>
    </source>
</evidence>
<dbReference type="Gene3D" id="1.10.600.10">
    <property type="entry name" value="Farnesyl Diphosphate Synthase"/>
    <property type="match status" value="1"/>
</dbReference>
<dbReference type="EMBL" id="BONE01000096">
    <property type="protein sequence ID" value="GIF77597.1"/>
    <property type="molecule type" value="Genomic_DNA"/>
</dbReference>
<dbReference type="InterPro" id="IPR008949">
    <property type="entry name" value="Isoprenoid_synthase_dom_sf"/>
</dbReference>
<evidence type="ECO:0000313" key="4">
    <source>
        <dbReference type="EMBL" id="GIF77597.1"/>
    </source>
</evidence>
<proteinExistence type="inferred from homology"/>
<comment type="caution">
    <text evidence="4">The sequence shown here is derived from an EMBL/GenBank/DDBJ whole genome shotgun (WGS) entry which is preliminary data.</text>
</comment>
<dbReference type="PROSITE" id="PS00723">
    <property type="entry name" value="POLYPRENYL_SYNTHASE_1"/>
    <property type="match status" value="1"/>
</dbReference>
<dbReference type="InterPro" id="IPR033749">
    <property type="entry name" value="Polyprenyl_synt_CS"/>
</dbReference>
<dbReference type="Proteomes" id="UP000604117">
    <property type="component" value="Unassembled WGS sequence"/>
</dbReference>
<evidence type="ECO:0000313" key="5">
    <source>
        <dbReference type="Proteomes" id="UP000604117"/>
    </source>
</evidence>